<dbReference type="SUPFAM" id="SSF53383">
    <property type="entry name" value="PLP-dependent transferases"/>
    <property type="match status" value="1"/>
</dbReference>
<dbReference type="SUPFAM" id="SSF46785">
    <property type="entry name" value="Winged helix' DNA-binding domain"/>
    <property type="match status" value="1"/>
</dbReference>
<dbReference type="PANTHER" id="PTHR46577:SF2">
    <property type="entry name" value="TRANSCRIPTIONAL REGULATORY PROTEIN"/>
    <property type="match status" value="1"/>
</dbReference>
<organism evidence="12 13">
    <name type="scientific">Peribacillus butanolivorans</name>
    <dbReference type="NCBI Taxonomy" id="421767"/>
    <lineage>
        <taxon>Bacteria</taxon>
        <taxon>Bacillati</taxon>
        <taxon>Bacillota</taxon>
        <taxon>Bacilli</taxon>
        <taxon>Bacillales</taxon>
        <taxon>Bacillaceae</taxon>
        <taxon>Peribacillus</taxon>
    </lineage>
</organism>
<evidence type="ECO:0000256" key="6">
    <source>
        <dbReference type="ARBA" id="ARBA00022679"/>
    </source>
</evidence>
<evidence type="ECO:0000256" key="9">
    <source>
        <dbReference type="ARBA" id="ARBA00023125"/>
    </source>
</evidence>
<keyword evidence="5" id="KW-0032">Aminotransferase</keyword>
<dbReference type="Gene3D" id="3.40.640.10">
    <property type="entry name" value="Type I PLP-dependent aspartate aminotransferase-like (Major domain)"/>
    <property type="match status" value="1"/>
</dbReference>
<dbReference type="Gene3D" id="1.10.10.10">
    <property type="entry name" value="Winged helix-like DNA-binding domain superfamily/Winged helix DNA-binding domain"/>
    <property type="match status" value="1"/>
</dbReference>
<dbReference type="Pfam" id="PF00155">
    <property type="entry name" value="Aminotran_1_2"/>
    <property type="match status" value="1"/>
</dbReference>
<evidence type="ECO:0000256" key="1">
    <source>
        <dbReference type="ARBA" id="ARBA00001933"/>
    </source>
</evidence>
<dbReference type="Proteomes" id="UP000220106">
    <property type="component" value="Unassembled WGS sequence"/>
</dbReference>
<dbReference type="EMBL" id="NUEQ01000017">
    <property type="protein sequence ID" value="PEJ33600.1"/>
    <property type="molecule type" value="Genomic_DNA"/>
</dbReference>
<comment type="subunit">
    <text evidence="4">Homodimer.</text>
</comment>
<evidence type="ECO:0000256" key="2">
    <source>
        <dbReference type="ARBA" id="ARBA00005384"/>
    </source>
</evidence>
<keyword evidence="7" id="KW-0663">Pyridoxal phosphate</keyword>
<keyword evidence="10" id="KW-0804">Transcription</keyword>
<evidence type="ECO:0000256" key="10">
    <source>
        <dbReference type="ARBA" id="ARBA00023163"/>
    </source>
</evidence>
<dbReference type="GO" id="GO:0003677">
    <property type="term" value="F:DNA binding"/>
    <property type="evidence" value="ECO:0007669"/>
    <property type="project" value="UniProtKB-KW"/>
</dbReference>
<comment type="similarity">
    <text evidence="3">Belongs to the class-I pyridoxal-phosphate-dependent aminotransferase family.</text>
</comment>
<comment type="similarity">
    <text evidence="2">In the C-terminal section; belongs to the class-I pyridoxal-phosphate-dependent aminotransferase family.</text>
</comment>
<proteinExistence type="inferred from homology"/>
<evidence type="ECO:0000313" key="13">
    <source>
        <dbReference type="Proteomes" id="UP000220106"/>
    </source>
</evidence>
<dbReference type="PANTHER" id="PTHR46577">
    <property type="entry name" value="HTH-TYPE TRANSCRIPTIONAL REGULATORY PROTEIN GABR"/>
    <property type="match status" value="1"/>
</dbReference>
<dbReference type="Gene3D" id="3.90.1150.10">
    <property type="entry name" value="Aspartate Aminotransferase, domain 1"/>
    <property type="match status" value="1"/>
</dbReference>
<dbReference type="FunFam" id="3.40.640.10:FF:000053">
    <property type="entry name" value="Aminotransferase, class I"/>
    <property type="match status" value="1"/>
</dbReference>
<evidence type="ECO:0000256" key="8">
    <source>
        <dbReference type="ARBA" id="ARBA00023015"/>
    </source>
</evidence>
<dbReference type="InterPro" id="IPR004839">
    <property type="entry name" value="Aminotransferase_I/II_large"/>
</dbReference>
<evidence type="ECO:0000256" key="3">
    <source>
        <dbReference type="ARBA" id="ARBA00007441"/>
    </source>
</evidence>
<dbReference type="CDD" id="cd07377">
    <property type="entry name" value="WHTH_GntR"/>
    <property type="match status" value="1"/>
</dbReference>
<evidence type="ECO:0000313" key="12">
    <source>
        <dbReference type="EMBL" id="PEJ33600.1"/>
    </source>
</evidence>
<dbReference type="InterPro" id="IPR051446">
    <property type="entry name" value="HTH_trans_reg/aminotransferase"/>
</dbReference>
<dbReference type="AlphaFoldDB" id="A0AAX0S3Q1"/>
<dbReference type="CDD" id="cd00609">
    <property type="entry name" value="AAT_like"/>
    <property type="match status" value="1"/>
</dbReference>
<comment type="cofactor">
    <cofactor evidence="1">
        <name>pyridoxal 5'-phosphate</name>
        <dbReference type="ChEBI" id="CHEBI:597326"/>
    </cofactor>
</comment>
<dbReference type="Pfam" id="PF00392">
    <property type="entry name" value="GntR"/>
    <property type="match status" value="1"/>
</dbReference>
<name>A0AAX0S3Q1_9BACI</name>
<keyword evidence="9" id="KW-0238">DNA-binding</keyword>
<sequence length="478" mass="55031">MHVKIKSSELYKQIYDLVLAKIDRKEWKEHEKLPSVRRMAEELNVNRLTVLRAYQLLKEHKKIYAKEKSGYFVQPEDPSFSLNESQLPEITDYPYSNLLSSIHQVVVDYQFSQALIDPNLLPNSYLSEYVKKVFTLYPKVLGTYSTVQGDEELRTALSDYFYKTHHFFAPIVELLITSGAQQAIDLVAKVLLRANDTVLVERPTYSSAIDIFRQYGARIIGIEIGQGGYDLNQLEHILKKDKPRFFYTNPTFNNPTGCTISALQRKQLVELAEKYQCVIVEDDPFRDIYFDKAPPFPIYSYDTDGYVIYIRSFSKYVSPGLRVAAVACRHPLMSHLITSKSLADNGTALINQKMFLHYFFSERMQIHLEKLRTALFLRKEVMRNELAATSWKWTDPSGGLNLWVELPEQISVEKLLDACLEQSISFVPGSICDPDQALRSWIRLSFSYANEIQLQTGMKKLMTVAETINSDSTYHQSG</sequence>
<dbReference type="GO" id="GO:0008483">
    <property type="term" value="F:transaminase activity"/>
    <property type="evidence" value="ECO:0007669"/>
    <property type="project" value="UniProtKB-KW"/>
</dbReference>
<evidence type="ECO:0000256" key="5">
    <source>
        <dbReference type="ARBA" id="ARBA00022576"/>
    </source>
</evidence>
<evidence type="ECO:0000256" key="4">
    <source>
        <dbReference type="ARBA" id="ARBA00011738"/>
    </source>
</evidence>
<dbReference type="InterPro" id="IPR036388">
    <property type="entry name" value="WH-like_DNA-bd_sf"/>
</dbReference>
<keyword evidence="8" id="KW-0805">Transcription regulation</keyword>
<dbReference type="InterPro" id="IPR000524">
    <property type="entry name" value="Tscrpt_reg_HTH_GntR"/>
</dbReference>
<keyword evidence="6" id="KW-0808">Transferase</keyword>
<dbReference type="InterPro" id="IPR015422">
    <property type="entry name" value="PyrdxlP-dep_Trfase_small"/>
</dbReference>
<comment type="caution">
    <text evidence="12">The sequence shown here is derived from an EMBL/GenBank/DDBJ whole genome shotgun (WGS) entry which is preliminary data.</text>
</comment>
<dbReference type="InterPro" id="IPR015424">
    <property type="entry name" value="PyrdxlP-dep_Trfase"/>
</dbReference>
<dbReference type="GO" id="GO:0030170">
    <property type="term" value="F:pyridoxal phosphate binding"/>
    <property type="evidence" value="ECO:0007669"/>
    <property type="project" value="InterPro"/>
</dbReference>
<dbReference type="RefSeq" id="WP_098175974.1">
    <property type="nucleotide sequence ID" value="NZ_NUEQ01000017.1"/>
</dbReference>
<feature type="domain" description="HTH gntR-type" evidence="11">
    <location>
        <begin position="8"/>
        <end position="76"/>
    </location>
</feature>
<evidence type="ECO:0000259" key="11">
    <source>
        <dbReference type="PROSITE" id="PS50949"/>
    </source>
</evidence>
<gene>
    <name evidence="12" type="ORF">CN689_11335</name>
</gene>
<dbReference type="InterPro" id="IPR015421">
    <property type="entry name" value="PyrdxlP-dep_Trfase_major"/>
</dbReference>
<reference evidence="12 13" key="1">
    <citation type="submission" date="2017-09" db="EMBL/GenBank/DDBJ databases">
        <title>Large-scale bioinformatics analysis of Bacillus genomes uncovers conserved roles of natural products in bacterial physiology.</title>
        <authorList>
            <consortium name="Agbiome Team Llc"/>
            <person name="Bleich R.M."/>
            <person name="Kirk G.J."/>
            <person name="Santa Maria K.C."/>
            <person name="Allen S.E."/>
            <person name="Farag S."/>
            <person name="Shank E.A."/>
            <person name="Bowers A."/>
        </authorList>
    </citation>
    <scope>NUCLEOTIDE SEQUENCE [LARGE SCALE GENOMIC DNA]</scope>
    <source>
        <strain evidence="12 13">AFS003229</strain>
    </source>
</reference>
<dbReference type="InterPro" id="IPR036390">
    <property type="entry name" value="WH_DNA-bd_sf"/>
</dbReference>
<accession>A0AAX0S3Q1</accession>
<evidence type="ECO:0000256" key="7">
    <source>
        <dbReference type="ARBA" id="ARBA00022898"/>
    </source>
</evidence>
<dbReference type="SMART" id="SM00345">
    <property type="entry name" value="HTH_GNTR"/>
    <property type="match status" value="1"/>
</dbReference>
<protein>
    <submittedName>
        <fullName evidence="12">GntR family transcriptional regulator</fullName>
    </submittedName>
</protein>
<dbReference type="GO" id="GO:0003700">
    <property type="term" value="F:DNA-binding transcription factor activity"/>
    <property type="evidence" value="ECO:0007669"/>
    <property type="project" value="InterPro"/>
</dbReference>
<dbReference type="PROSITE" id="PS50949">
    <property type="entry name" value="HTH_GNTR"/>
    <property type="match status" value="1"/>
</dbReference>